<comment type="subcellular location">
    <subcellularLocation>
        <location evidence="2">Membrane</location>
        <topology evidence="2">Multi-pass membrane protein</topology>
    </subcellularLocation>
</comment>
<dbReference type="Proteomes" id="UP001604335">
    <property type="component" value="Unassembled WGS sequence"/>
</dbReference>
<evidence type="ECO:0000256" key="3">
    <source>
        <dbReference type="ARBA" id="ARBA00012438"/>
    </source>
</evidence>
<dbReference type="SUPFAM" id="SSF55874">
    <property type="entry name" value="ATPase domain of HSP90 chaperone/DNA topoisomerase II/histidine kinase"/>
    <property type="match status" value="1"/>
</dbReference>
<dbReference type="PROSITE" id="PS50109">
    <property type="entry name" value="HIS_KIN"/>
    <property type="match status" value="1"/>
</dbReference>
<keyword evidence="7 13" id="KW-0418">Kinase</keyword>
<dbReference type="PROSITE" id="PS50885">
    <property type="entry name" value="HAMP"/>
    <property type="match status" value="1"/>
</dbReference>
<dbReference type="GO" id="GO:0016301">
    <property type="term" value="F:kinase activity"/>
    <property type="evidence" value="ECO:0007669"/>
    <property type="project" value="UniProtKB-KW"/>
</dbReference>
<accession>A0ABW7CAJ2</accession>
<evidence type="ECO:0000256" key="10">
    <source>
        <dbReference type="ARBA" id="ARBA00023136"/>
    </source>
</evidence>
<dbReference type="PANTHER" id="PTHR45436:SF15">
    <property type="entry name" value="SENSOR HISTIDINE KINASE CUSS"/>
    <property type="match status" value="1"/>
</dbReference>
<evidence type="ECO:0000259" key="11">
    <source>
        <dbReference type="PROSITE" id="PS50109"/>
    </source>
</evidence>
<evidence type="ECO:0000259" key="12">
    <source>
        <dbReference type="PROSITE" id="PS50885"/>
    </source>
</evidence>
<evidence type="ECO:0000256" key="7">
    <source>
        <dbReference type="ARBA" id="ARBA00022777"/>
    </source>
</evidence>
<organism evidence="13 14">
    <name type="scientific">Limnothrix redekei LRLZ20PSL1</name>
    <dbReference type="NCBI Taxonomy" id="3112953"/>
    <lineage>
        <taxon>Bacteria</taxon>
        <taxon>Bacillati</taxon>
        <taxon>Cyanobacteriota</taxon>
        <taxon>Cyanophyceae</taxon>
        <taxon>Pseudanabaenales</taxon>
        <taxon>Pseudanabaenaceae</taxon>
        <taxon>Limnothrix</taxon>
    </lineage>
</organism>
<dbReference type="PANTHER" id="PTHR45436">
    <property type="entry name" value="SENSOR HISTIDINE KINASE YKOH"/>
    <property type="match status" value="1"/>
</dbReference>
<keyword evidence="9" id="KW-0902">Two-component regulatory system</keyword>
<dbReference type="Gene3D" id="1.10.287.130">
    <property type="match status" value="1"/>
</dbReference>
<name>A0ABW7CAJ2_9CYAN</name>
<dbReference type="Gene3D" id="3.30.565.10">
    <property type="entry name" value="Histidine kinase-like ATPase, C-terminal domain"/>
    <property type="match status" value="1"/>
</dbReference>
<dbReference type="CDD" id="cd06225">
    <property type="entry name" value="HAMP"/>
    <property type="match status" value="1"/>
</dbReference>
<keyword evidence="14" id="KW-1185">Reference proteome</keyword>
<dbReference type="SUPFAM" id="SSF47384">
    <property type="entry name" value="Homodimeric domain of signal transducing histidine kinase"/>
    <property type="match status" value="1"/>
</dbReference>
<evidence type="ECO:0000256" key="5">
    <source>
        <dbReference type="ARBA" id="ARBA00022679"/>
    </source>
</evidence>
<keyword evidence="8" id="KW-1133">Transmembrane helix</keyword>
<dbReference type="RefSeq" id="WP_393010959.1">
    <property type="nucleotide sequence ID" value="NZ_JAZAQF010000028.1"/>
</dbReference>
<evidence type="ECO:0000256" key="6">
    <source>
        <dbReference type="ARBA" id="ARBA00022692"/>
    </source>
</evidence>
<dbReference type="CDD" id="cd00075">
    <property type="entry name" value="HATPase"/>
    <property type="match status" value="1"/>
</dbReference>
<dbReference type="InterPro" id="IPR003594">
    <property type="entry name" value="HATPase_dom"/>
</dbReference>
<dbReference type="InterPro" id="IPR004358">
    <property type="entry name" value="Sig_transdc_His_kin-like_C"/>
</dbReference>
<dbReference type="Gene3D" id="6.10.340.10">
    <property type="match status" value="1"/>
</dbReference>
<dbReference type="PRINTS" id="PR00344">
    <property type="entry name" value="BCTRLSENSOR"/>
</dbReference>
<dbReference type="EMBL" id="JAZAQF010000028">
    <property type="protein sequence ID" value="MFG3816931.1"/>
    <property type="molecule type" value="Genomic_DNA"/>
</dbReference>
<keyword evidence="10" id="KW-0472">Membrane</keyword>
<feature type="domain" description="Histidine kinase" evidence="11">
    <location>
        <begin position="303"/>
        <end position="518"/>
    </location>
</feature>
<proteinExistence type="predicted"/>
<evidence type="ECO:0000313" key="14">
    <source>
        <dbReference type="Proteomes" id="UP001604335"/>
    </source>
</evidence>
<dbReference type="Pfam" id="PF00512">
    <property type="entry name" value="HisKA"/>
    <property type="match status" value="1"/>
</dbReference>
<dbReference type="EC" id="2.7.13.3" evidence="3"/>
<dbReference type="InterPro" id="IPR003660">
    <property type="entry name" value="HAMP_dom"/>
</dbReference>
<evidence type="ECO:0000256" key="9">
    <source>
        <dbReference type="ARBA" id="ARBA00023012"/>
    </source>
</evidence>
<evidence type="ECO:0000313" key="13">
    <source>
        <dbReference type="EMBL" id="MFG3816931.1"/>
    </source>
</evidence>
<keyword evidence="4" id="KW-0597">Phosphoprotein</keyword>
<reference evidence="14" key="1">
    <citation type="journal article" date="2024" name="Algal Res.">
        <title>Biochemical, toxicological and genomic investigation of a high-biomass producing Limnothrix strain isolated from Italian shallow drinking water reservoir.</title>
        <authorList>
            <person name="Simonazzi M."/>
            <person name="Shishido T.K."/>
            <person name="Delbaje E."/>
            <person name="Wahlsten M."/>
            <person name="Fewer D.P."/>
            <person name="Sivonen K."/>
            <person name="Pezzolesi L."/>
            <person name="Pistocchi R."/>
        </authorList>
    </citation>
    <scope>NUCLEOTIDE SEQUENCE [LARGE SCALE GENOMIC DNA]</scope>
    <source>
        <strain evidence="14">LRLZ20PSL1</strain>
    </source>
</reference>
<evidence type="ECO:0000256" key="2">
    <source>
        <dbReference type="ARBA" id="ARBA00004141"/>
    </source>
</evidence>
<sequence>MLFTQVLRGRMTNWWSKPSQRLPQTATPILPELGTASIAPQPATGDRSEPLGRSGWRWSSLQGRLTLELGAIAVLSLSTAALWSTWQMEQTLATAHKQTLSYISQRFPEELALYDQHEGLAKGLPTTIDKVAMAGLLAWVTDDQGRLLAQPKDDQNYQIVRNLVQSLPAAAQRLTIVHRDGRVWVLCEQPLTVRGRAIGRAYFAQDVSHDWHKLHGSLRLLWLVNGLAMVVALGAIGRRIRLALMPLATMSQVASAVSADDLAGARLELQGAPDEVRGLAQAFNEMLARLSRSWEQQRQFVGNVSHELRTPLTVVLGYLQSLLRRSTNLNDYQLQALTTAEAEADRTVRMLQDLLDLARIDNRQLHLRQAPIVLNTLLSEVTDWQRLACDRPIHLHLVAEDVVVLADRDRLTRAIRNLLDNAVKYSAPEQPVTLQLSHQADWAAIEVRDRGMGIPPDQQARVFERFYRGEDEMTRSRDGTGLGLAIAKGAVEGMGGRIDLQSQPGLGSTFTIRLPRWHMSSASDSSVDQLINP</sequence>
<dbReference type="InterPro" id="IPR050428">
    <property type="entry name" value="TCS_sensor_his_kinase"/>
</dbReference>
<dbReference type="InterPro" id="IPR036097">
    <property type="entry name" value="HisK_dim/P_sf"/>
</dbReference>
<dbReference type="InterPro" id="IPR036890">
    <property type="entry name" value="HATPase_C_sf"/>
</dbReference>
<dbReference type="CDD" id="cd00082">
    <property type="entry name" value="HisKA"/>
    <property type="match status" value="1"/>
</dbReference>
<keyword evidence="5" id="KW-0808">Transferase</keyword>
<dbReference type="InterPro" id="IPR003661">
    <property type="entry name" value="HisK_dim/P_dom"/>
</dbReference>
<dbReference type="SMART" id="SM00388">
    <property type="entry name" value="HisKA"/>
    <property type="match status" value="1"/>
</dbReference>
<dbReference type="Pfam" id="PF00672">
    <property type="entry name" value="HAMP"/>
    <property type="match status" value="1"/>
</dbReference>
<protein>
    <recommendedName>
        <fullName evidence="3">histidine kinase</fullName>
        <ecNumber evidence="3">2.7.13.3</ecNumber>
    </recommendedName>
</protein>
<keyword evidence="6" id="KW-0812">Transmembrane</keyword>
<evidence type="ECO:0000256" key="8">
    <source>
        <dbReference type="ARBA" id="ARBA00022989"/>
    </source>
</evidence>
<gene>
    <name evidence="13" type="ORF">VPK24_04730</name>
</gene>
<comment type="caution">
    <text evidence="13">The sequence shown here is derived from an EMBL/GenBank/DDBJ whole genome shotgun (WGS) entry which is preliminary data.</text>
</comment>
<feature type="domain" description="HAMP" evidence="12">
    <location>
        <begin position="241"/>
        <end position="295"/>
    </location>
</feature>
<comment type="catalytic activity">
    <reaction evidence="1">
        <text>ATP + protein L-histidine = ADP + protein N-phospho-L-histidine.</text>
        <dbReference type="EC" id="2.7.13.3"/>
    </reaction>
</comment>
<evidence type="ECO:0000256" key="1">
    <source>
        <dbReference type="ARBA" id="ARBA00000085"/>
    </source>
</evidence>
<dbReference type="SMART" id="SM00387">
    <property type="entry name" value="HATPase_c"/>
    <property type="match status" value="1"/>
</dbReference>
<evidence type="ECO:0000256" key="4">
    <source>
        <dbReference type="ARBA" id="ARBA00022553"/>
    </source>
</evidence>
<dbReference type="InterPro" id="IPR005467">
    <property type="entry name" value="His_kinase_dom"/>
</dbReference>
<dbReference type="SMART" id="SM00304">
    <property type="entry name" value="HAMP"/>
    <property type="match status" value="1"/>
</dbReference>
<dbReference type="Pfam" id="PF02518">
    <property type="entry name" value="HATPase_c"/>
    <property type="match status" value="1"/>
</dbReference>